<name>A0AA88U6S2_9ASTE</name>
<keyword evidence="1" id="KW-0812">Transmembrane</keyword>
<feature type="transmembrane region" description="Helical" evidence="1">
    <location>
        <begin position="60"/>
        <end position="79"/>
    </location>
</feature>
<protein>
    <submittedName>
        <fullName evidence="2">Uncharacterized protein</fullName>
    </submittedName>
</protein>
<evidence type="ECO:0000256" key="1">
    <source>
        <dbReference type="SAM" id="Phobius"/>
    </source>
</evidence>
<evidence type="ECO:0000313" key="3">
    <source>
        <dbReference type="Proteomes" id="UP001187471"/>
    </source>
</evidence>
<sequence length="122" mass="13258">MYSSGHKFSVGSIFGVSVALGSVILCPRPAYSMGGVTILEDDHRQGLLGDSKFQEDPHTLLMFASKLLVPACLFLTVFMNAGHPAILAAKVIIIFLTTKPSPFSVYMFVDQVRKNFDSCIVS</sequence>
<dbReference type="EMBL" id="JAVXUO010002429">
    <property type="protein sequence ID" value="KAK2973319.1"/>
    <property type="molecule type" value="Genomic_DNA"/>
</dbReference>
<proteinExistence type="predicted"/>
<accession>A0AA88U6S2</accession>
<comment type="caution">
    <text evidence="2">The sequence shown here is derived from an EMBL/GenBank/DDBJ whole genome shotgun (WGS) entry which is preliminary data.</text>
</comment>
<dbReference type="AlphaFoldDB" id="A0AA88U6S2"/>
<dbReference type="Proteomes" id="UP001187471">
    <property type="component" value="Unassembled WGS sequence"/>
</dbReference>
<feature type="transmembrane region" description="Helical" evidence="1">
    <location>
        <begin position="6"/>
        <end position="26"/>
    </location>
</feature>
<keyword evidence="1" id="KW-0472">Membrane</keyword>
<keyword evidence="3" id="KW-1185">Reference proteome</keyword>
<gene>
    <name evidence="2" type="ORF">RJ640_027962</name>
</gene>
<evidence type="ECO:0000313" key="2">
    <source>
        <dbReference type="EMBL" id="KAK2973319.1"/>
    </source>
</evidence>
<reference evidence="2" key="1">
    <citation type="submission" date="2022-12" db="EMBL/GenBank/DDBJ databases">
        <title>Draft genome assemblies for two species of Escallonia (Escalloniales).</title>
        <authorList>
            <person name="Chanderbali A."/>
            <person name="Dervinis C."/>
            <person name="Anghel I."/>
            <person name="Soltis D."/>
            <person name="Soltis P."/>
            <person name="Zapata F."/>
        </authorList>
    </citation>
    <scope>NUCLEOTIDE SEQUENCE</scope>
    <source>
        <strain evidence="2">UCBG92.1500</strain>
        <tissue evidence="2">Leaf</tissue>
    </source>
</reference>
<organism evidence="2 3">
    <name type="scientific">Escallonia rubra</name>
    <dbReference type="NCBI Taxonomy" id="112253"/>
    <lineage>
        <taxon>Eukaryota</taxon>
        <taxon>Viridiplantae</taxon>
        <taxon>Streptophyta</taxon>
        <taxon>Embryophyta</taxon>
        <taxon>Tracheophyta</taxon>
        <taxon>Spermatophyta</taxon>
        <taxon>Magnoliopsida</taxon>
        <taxon>eudicotyledons</taxon>
        <taxon>Gunneridae</taxon>
        <taxon>Pentapetalae</taxon>
        <taxon>asterids</taxon>
        <taxon>campanulids</taxon>
        <taxon>Escalloniales</taxon>
        <taxon>Escalloniaceae</taxon>
        <taxon>Escallonia</taxon>
    </lineage>
</organism>
<keyword evidence="1" id="KW-1133">Transmembrane helix</keyword>